<reference evidence="1" key="1">
    <citation type="submission" date="2018-05" db="EMBL/GenBank/DDBJ databases">
        <authorList>
            <person name="Lanie J.A."/>
            <person name="Ng W.-L."/>
            <person name="Kazmierczak K.M."/>
            <person name="Andrzejewski T.M."/>
            <person name="Davidsen T.M."/>
            <person name="Wayne K.J."/>
            <person name="Tettelin H."/>
            <person name="Glass J.I."/>
            <person name="Rusch D."/>
            <person name="Podicherti R."/>
            <person name="Tsui H.-C.T."/>
            <person name="Winkler M.E."/>
        </authorList>
    </citation>
    <scope>NUCLEOTIDE SEQUENCE</scope>
</reference>
<protein>
    <recommendedName>
        <fullName evidence="2">Acylneuraminate cytidylyltransferase</fullName>
    </recommendedName>
</protein>
<organism evidence="1">
    <name type="scientific">marine metagenome</name>
    <dbReference type="NCBI Taxonomy" id="408172"/>
    <lineage>
        <taxon>unclassified sequences</taxon>
        <taxon>metagenomes</taxon>
        <taxon>ecological metagenomes</taxon>
    </lineage>
</organism>
<gene>
    <name evidence="1" type="ORF">METZ01_LOCUS182345</name>
</gene>
<dbReference type="PANTHER" id="PTHR42866">
    <property type="entry name" value="3-DEOXY-MANNO-OCTULOSONATE CYTIDYLYLTRANSFERASE"/>
    <property type="match status" value="1"/>
</dbReference>
<dbReference type="Pfam" id="PF02348">
    <property type="entry name" value="CTP_transf_3"/>
    <property type="match status" value="1"/>
</dbReference>
<accession>A0A382CVE0</accession>
<dbReference type="InterPro" id="IPR029044">
    <property type="entry name" value="Nucleotide-diphossugar_trans"/>
</dbReference>
<dbReference type="GO" id="GO:0005829">
    <property type="term" value="C:cytosol"/>
    <property type="evidence" value="ECO:0007669"/>
    <property type="project" value="TreeGrafter"/>
</dbReference>
<evidence type="ECO:0008006" key="2">
    <source>
        <dbReference type="Google" id="ProtNLM"/>
    </source>
</evidence>
<dbReference type="InterPro" id="IPR003329">
    <property type="entry name" value="Cytidylyl_trans"/>
</dbReference>
<proteinExistence type="predicted"/>
<sequence>MNSDILILARLDNTRLPSKHLQLIGDTPMILKLVKRLSMAKKFRKIIVCTTTDHSDDQLVEILEKESILYFRGDVNDTIKRLLDAANHFGTDLIVNVEGDKIYTDPKYVDKIVDELQNNHVDFVIGNDSPNEFNPFNHLIHGVIPAGIRKTCLEKVYNSKITNNTDTGYHEFFTKSDLISKKYIIIDELSKKDIRLTVDYPEDLELAKKIFQELGDHFHYYDILELIKKNPMLLKITQKIIDDWKINYKKNICDFSLNDVNP</sequence>
<dbReference type="PANTHER" id="PTHR42866:SF1">
    <property type="entry name" value="SPORE COAT POLYSACCHARIDE BIOSYNTHESIS PROTEIN SPSF"/>
    <property type="match status" value="1"/>
</dbReference>
<dbReference type="SUPFAM" id="SSF53448">
    <property type="entry name" value="Nucleotide-diphospho-sugar transferases"/>
    <property type="match status" value="1"/>
</dbReference>
<dbReference type="Gene3D" id="3.90.550.10">
    <property type="entry name" value="Spore Coat Polysaccharide Biosynthesis Protein SpsA, Chain A"/>
    <property type="match status" value="1"/>
</dbReference>
<name>A0A382CVE0_9ZZZZ</name>
<evidence type="ECO:0000313" key="1">
    <source>
        <dbReference type="EMBL" id="SVB29491.1"/>
    </source>
</evidence>
<dbReference type="AlphaFoldDB" id="A0A382CVE0"/>
<dbReference type="EMBL" id="UINC01036076">
    <property type="protein sequence ID" value="SVB29491.1"/>
    <property type="molecule type" value="Genomic_DNA"/>
</dbReference>